<dbReference type="PRINTS" id="PR00398">
    <property type="entry name" value="STRDHORMONER"/>
</dbReference>
<evidence type="ECO:0000256" key="10">
    <source>
        <dbReference type="RuleBase" id="RU004334"/>
    </source>
</evidence>
<dbReference type="GO" id="GO:0002154">
    <property type="term" value="P:thyroid hormone receptor signaling pathway"/>
    <property type="evidence" value="ECO:0007669"/>
    <property type="project" value="TreeGrafter"/>
</dbReference>
<keyword evidence="4 10" id="KW-0862">Zinc</keyword>
<evidence type="ECO:0000256" key="3">
    <source>
        <dbReference type="ARBA" id="ARBA00022771"/>
    </source>
</evidence>
<dbReference type="PRINTS" id="PR00047">
    <property type="entry name" value="STROIDFINGER"/>
</dbReference>
<dbReference type="Pfam" id="PF00105">
    <property type="entry name" value="zf-C4"/>
    <property type="match status" value="1"/>
</dbReference>
<dbReference type="CDD" id="cd06961">
    <property type="entry name" value="NR_DBD_TR"/>
    <property type="match status" value="1"/>
</dbReference>
<comment type="similarity">
    <text evidence="1">Belongs to the nuclear hormone receptor family. NR1 subfamily.</text>
</comment>
<dbReference type="GO" id="GO:0030154">
    <property type="term" value="P:cell differentiation"/>
    <property type="evidence" value="ECO:0007669"/>
    <property type="project" value="TreeGrafter"/>
</dbReference>
<keyword evidence="13" id="KW-1185">Reference proteome</keyword>
<dbReference type="InterPro" id="IPR035500">
    <property type="entry name" value="NHR-like_dom_sf"/>
</dbReference>
<dbReference type="InterPro" id="IPR013088">
    <property type="entry name" value="Znf_NHR/GATA"/>
</dbReference>
<dbReference type="InterPro" id="IPR001728">
    <property type="entry name" value="ThyrH_rcpt"/>
</dbReference>
<gene>
    <name evidence="14" type="primary">LOC114860635</name>
</gene>
<dbReference type="Proteomes" id="UP000515150">
    <property type="component" value="Chromosome 8"/>
</dbReference>
<evidence type="ECO:0000259" key="11">
    <source>
        <dbReference type="PROSITE" id="PS51030"/>
    </source>
</evidence>
<evidence type="ECO:0000259" key="12">
    <source>
        <dbReference type="PROSITE" id="PS51843"/>
    </source>
</evidence>
<dbReference type="InterPro" id="IPR050234">
    <property type="entry name" value="Nuclear_hormone_rcpt_NR1"/>
</dbReference>
<keyword evidence="3 10" id="KW-0863">Zinc-finger</keyword>
<dbReference type="SMART" id="SM00399">
    <property type="entry name" value="ZnF_C4"/>
    <property type="match status" value="1"/>
</dbReference>
<evidence type="ECO:0000256" key="6">
    <source>
        <dbReference type="ARBA" id="ARBA00023125"/>
    </source>
</evidence>
<dbReference type="RefSeq" id="XP_029015213.1">
    <property type="nucleotide sequence ID" value="XM_029159380.2"/>
</dbReference>
<dbReference type="Gene3D" id="3.30.50.10">
    <property type="entry name" value="Erythroid Transcription Factor GATA-1, subunit A"/>
    <property type="match status" value="1"/>
</dbReference>
<keyword evidence="7 10" id="KW-0804">Transcription</keyword>
<dbReference type="AlphaFoldDB" id="A0A6P7NA81"/>
<dbReference type="PROSITE" id="PS51030">
    <property type="entry name" value="NUCLEAR_REC_DBD_2"/>
    <property type="match status" value="1"/>
</dbReference>
<keyword evidence="8 10" id="KW-0675">Receptor</keyword>
<dbReference type="Pfam" id="PF00104">
    <property type="entry name" value="Hormone_recep"/>
    <property type="match status" value="1"/>
</dbReference>
<dbReference type="PANTHER" id="PTHR24082">
    <property type="entry name" value="NUCLEAR HORMONE RECEPTOR"/>
    <property type="match status" value="1"/>
</dbReference>
<dbReference type="GO" id="GO:0000122">
    <property type="term" value="P:negative regulation of transcription by RNA polymerase II"/>
    <property type="evidence" value="ECO:0007669"/>
    <property type="project" value="TreeGrafter"/>
</dbReference>
<dbReference type="GO" id="GO:0048384">
    <property type="term" value="P:retinoic acid receptor signaling pathway"/>
    <property type="evidence" value="ECO:0007669"/>
    <property type="project" value="TreeGrafter"/>
</dbReference>
<evidence type="ECO:0000256" key="2">
    <source>
        <dbReference type="ARBA" id="ARBA00022723"/>
    </source>
</evidence>
<dbReference type="PROSITE" id="PS00031">
    <property type="entry name" value="NUCLEAR_REC_DBD_1"/>
    <property type="match status" value="1"/>
</dbReference>
<dbReference type="GO" id="GO:0004879">
    <property type="term" value="F:nuclear receptor activity"/>
    <property type="evidence" value="ECO:0007669"/>
    <property type="project" value="InterPro"/>
</dbReference>
<feature type="domain" description="NR LBD" evidence="12">
    <location>
        <begin position="150"/>
        <end position="375"/>
    </location>
</feature>
<dbReference type="InterPro" id="IPR001723">
    <property type="entry name" value="Nuclear_hrmn_rcpt"/>
</dbReference>
<dbReference type="PROSITE" id="PS51843">
    <property type="entry name" value="NR_LBD"/>
    <property type="match status" value="1"/>
</dbReference>
<dbReference type="GeneID" id="114860635"/>
<dbReference type="PANTHER" id="PTHR24082:SF42">
    <property type="entry name" value="THYROID HORMONE RECEPTOR ALPHA"/>
    <property type="match status" value="1"/>
</dbReference>
<name>A0A6P7NA81_BETSP</name>
<evidence type="ECO:0000256" key="9">
    <source>
        <dbReference type="ARBA" id="ARBA00023242"/>
    </source>
</evidence>
<dbReference type="FunFam" id="3.30.50.10:FF:000011">
    <property type="entry name" value="Thyroid hormone receptor beta isoform"/>
    <property type="match status" value="1"/>
</dbReference>
<dbReference type="Gene3D" id="1.10.565.10">
    <property type="entry name" value="Retinoid X Receptor"/>
    <property type="match status" value="1"/>
</dbReference>
<sequence>MALAVPGRRVAPVPTYLTPPGEWKLRLLTRWPDVPKRKRKNSQCSVKSMSALSASVPGYVPSYLEKDEPCVVCGDKATGYHYRCITCEGCKGFFRRTIQKNLHPSYSCKYEGCCIIDKITRNQCQLCRFKKCISVGMAMDLVLDETKRIAKRRLIEENREKRKREEIVRTLQVKPEPDTAEWELIRLATQAHRHTNAQGSSWKQKRKFLLPCEDQIILLKGCCMEIMSLRAAVRYDPDSETLTLNGEMAVKREQLKNGGLGVVSDAIFDLGKSLSQFNLDDSEVALMQAVLLMSSDRSGLTSVEKIEQCQEAYLLAFEHYINYRKHNIPHFWPKLLMKVTDLRMIGACHASRFLHMKVECPNELFPPLFLEVFEDQDV</sequence>
<proteinExistence type="inferred from homology"/>
<dbReference type="SUPFAM" id="SSF57716">
    <property type="entry name" value="Glucocorticoid receptor-like (DNA-binding domain)"/>
    <property type="match status" value="1"/>
</dbReference>
<evidence type="ECO:0000256" key="1">
    <source>
        <dbReference type="ARBA" id="ARBA00008092"/>
    </source>
</evidence>
<reference evidence="14" key="1">
    <citation type="submission" date="2025-08" db="UniProtKB">
        <authorList>
            <consortium name="RefSeq"/>
        </authorList>
    </citation>
    <scope>IDENTIFICATION</scope>
</reference>
<comment type="subcellular location">
    <subcellularLocation>
        <location evidence="10">Nucleus</location>
    </subcellularLocation>
</comment>
<dbReference type="GO" id="GO:0090575">
    <property type="term" value="C:RNA polymerase II transcription regulator complex"/>
    <property type="evidence" value="ECO:0007669"/>
    <property type="project" value="TreeGrafter"/>
</dbReference>
<keyword evidence="5 10" id="KW-0805">Transcription regulation</keyword>
<dbReference type="CDD" id="cd06935">
    <property type="entry name" value="NR_LBD_TR"/>
    <property type="match status" value="1"/>
</dbReference>
<feature type="domain" description="Nuclear receptor" evidence="11">
    <location>
        <begin position="67"/>
        <end position="144"/>
    </location>
</feature>
<dbReference type="GO" id="GO:0000978">
    <property type="term" value="F:RNA polymerase II cis-regulatory region sequence-specific DNA binding"/>
    <property type="evidence" value="ECO:0007669"/>
    <property type="project" value="TreeGrafter"/>
</dbReference>
<accession>A0A6P7NA81</accession>
<protein>
    <submittedName>
        <fullName evidence="14">Thyroid hormone receptor alpha isoform X6</fullName>
    </submittedName>
</protein>
<evidence type="ECO:0000256" key="7">
    <source>
        <dbReference type="ARBA" id="ARBA00023163"/>
    </source>
</evidence>
<dbReference type="InterPro" id="IPR000536">
    <property type="entry name" value="Nucl_hrmn_rcpt_lig-bd"/>
</dbReference>
<evidence type="ECO:0000313" key="13">
    <source>
        <dbReference type="Proteomes" id="UP000515150"/>
    </source>
</evidence>
<dbReference type="InterPro" id="IPR001628">
    <property type="entry name" value="Znf_hrmn_rcpt"/>
</dbReference>
<dbReference type="GO" id="GO:0008270">
    <property type="term" value="F:zinc ion binding"/>
    <property type="evidence" value="ECO:0007669"/>
    <property type="project" value="UniProtKB-KW"/>
</dbReference>
<organism evidence="13 14">
    <name type="scientific">Betta splendens</name>
    <name type="common">Siamese fighting fish</name>
    <dbReference type="NCBI Taxonomy" id="158456"/>
    <lineage>
        <taxon>Eukaryota</taxon>
        <taxon>Metazoa</taxon>
        <taxon>Chordata</taxon>
        <taxon>Craniata</taxon>
        <taxon>Vertebrata</taxon>
        <taxon>Euteleostomi</taxon>
        <taxon>Actinopterygii</taxon>
        <taxon>Neopterygii</taxon>
        <taxon>Teleostei</taxon>
        <taxon>Neoteleostei</taxon>
        <taxon>Acanthomorphata</taxon>
        <taxon>Anabantaria</taxon>
        <taxon>Anabantiformes</taxon>
        <taxon>Anabantoidei</taxon>
        <taxon>Osphronemidae</taxon>
        <taxon>Betta</taxon>
    </lineage>
</organism>
<evidence type="ECO:0000256" key="5">
    <source>
        <dbReference type="ARBA" id="ARBA00023015"/>
    </source>
</evidence>
<dbReference type="SUPFAM" id="SSF48508">
    <property type="entry name" value="Nuclear receptor ligand-binding domain"/>
    <property type="match status" value="1"/>
</dbReference>
<evidence type="ECO:0000256" key="8">
    <source>
        <dbReference type="ARBA" id="ARBA00023170"/>
    </source>
</evidence>
<evidence type="ECO:0000313" key="14">
    <source>
        <dbReference type="RefSeq" id="XP_029015213.1"/>
    </source>
</evidence>
<dbReference type="PRINTS" id="PR00546">
    <property type="entry name" value="THYROIDHORMR"/>
</dbReference>
<keyword evidence="9 10" id="KW-0539">Nucleus</keyword>
<keyword evidence="6 10" id="KW-0238">DNA-binding</keyword>
<dbReference type="SMART" id="SM00430">
    <property type="entry name" value="HOLI"/>
    <property type="match status" value="1"/>
</dbReference>
<keyword evidence="2 10" id="KW-0479">Metal-binding</keyword>
<dbReference type="GO" id="GO:0045944">
    <property type="term" value="P:positive regulation of transcription by RNA polymerase II"/>
    <property type="evidence" value="ECO:0007669"/>
    <property type="project" value="TreeGrafter"/>
</dbReference>
<evidence type="ECO:0000256" key="4">
    <source>
        <dbReference type="ARBA" id="ARBA00022833"/>
    </source>
</evidence>